<organism evidence="1 2">
    <name type="scientific">Paspalum notatum var. saurae</name>
    <dbReference type="NCBI Taxonomy" id="547442"/>
    <lineage>
        <taxon>Eukaryota</taxon>
        <taxon>Viridiplantae</taxon>
        <taxon>Streptophyta</taxon>
        <taxon>Embryophyta</taxon>
        <taxon>Tracheophyta</taxon>
        <taxon>Spermatophyta</taxon>
        <taxon>Magnoliopsida</taxon>
        <taxon>Liliopsida</taxon>
        <taxon>Poales</taxon>
        <taxon>Poaceae</taxon>
        <taxon>PACMAD clade</taxon>
        <taxon>Panicoideae</taxon>
        <taxon>Andropogonodae</taxon>
        <taxon>Paspaleae</taxon>
        <taxon>Paspalinae</taxon>
        <taxon>Paspalum</taxon>
    </lineage>
</organism>
<name>A0AAQ3TXQ3_PASNO</name>
<dbReference type="SUPFAM" id="SSF56104">
    <property type="entry name" value="SAICAR synthase-like"/>
    <property type="match status" value="1"/>
</dbReference>
<dbReference type="GO" id="GO:0005886">
    <property type="term" value="C:plasma membrane"/>
    <property type="evidence" value="ECO:0007669"/>
    <property type="project" value="TreeGrafter"/>
</dbReference>
<dbReference type="EMBL" id="CP144750">
    <property type="protein sequence ID" value="WVZ80664.1"/>
    <property type="molecule type" value="Genomic_DNA"/>
</dbReference>
<evidence type="ECO:0000313" key="2">
    <source>
        <dbReference type="Proteomes" id="UP001341281"/>
    </source>
</evidence>
<proteinExistence type="predicted"/>
<dbReference type="GO" id="GO:0016308">
    <property type="term" value="F:1-phosphatidylinositol-4-phosphate 5-kinase activity"/>
    <property type="evidence" value="ECO:0007669"/>
    <property type="project" value="TreeGrafter"/>
</dbReference>
<dbReference type="InterPro" id="IPR023610">
    <property type="entry name" value="PInositol-4/5-P-5/4-kinase"/>
</dbReference>
<dbReference type="AlphaFoldDB" id="A0AAQ3TXQ3"/>
<dbReference type="PANTHER" id="PTHR23086:SF114">
    <property type="entry name" value="PHOSPHATIDYLINOSITOL 4-PHOSPHATE 5-KINASE 3"/>
    <property type="match status" value="1"/>
</dbReference>
<accession>A0AAQ3TXQ3</accession>
<gene>
    <name evidence="1" type="ORF">U9M48_028121</name>
</gene>
<dbReference type="PANTHER" id="PTHR23086">
    <property type="entry name" value="PHOSPHATIDYLINOSITOL-4-PHOSPHATE 5-KINASE"/>
    <property type="match status" value="1"/>
</dbReference>
<sequence length="185" mass="19889">MPPAMASPPPSKQPDAVAAEAGAISKVLIVMAMEAEAMPLVHNFKLDEAPTHESMHSVGKSAAVPLRALAQADFDPAEKFWTQFSLEGSKVTPPRSSADFRWKDYCPMVFRIIEYVHIKENTHDILDPRKRSVSEGGMVLAASVDVWTIRPAVVACGSSKWKSIVAAAVAMGCCGHGMTTLGQRG</sequence>
<dbReference type="Proteomes" id="UP001341281">
    <property type="component" value="Chromosome 06"/>
</dbReference>
<reference evidence="1 2" key="1">
    <citation type="submission" date="2024-02" db="EMBL/GenBank/DDBJ databases">
        <title>High-quality chromosome-scale genome assembly of Pensacola bahiagrass (Paspalum notatum Flugge var. saurae).</title>
        <authorList>
            <person name="Vega J.M."/>
            <person name="Podio M."/>
            <person name="Orjuela J."/>
            <person name="Siena L.A."/>
            <person name="Pessino S.C."/>
            <person name="Combes M.C."/>
            <person name="Mariac C."/>
            <person name="Albertini E."/>
            <person name="Pupilli F."/>
            <person name="Ortiz J.P.A."/>
            <person name="Leblanc O."/>
        </authorList>
    </citation>
    <scope>NUCLEOTIDE SEQUENCE [LARGE SCALE GENOMIC DNA]</scope>
    <source>
        <strain evidence="1">R1</strain>
        <tissue evidence="1">Leaf</tissue>
    </source>
</reference>
<dbReference type="GO" id="GO:0046854">
    <property type="term" value="P:phosphatidylinositol phosphate biosynthetic process"/>
    <property type="evidence" value="ECO:0007669"/>
    <property type="project" value="TreeGrafter"/>
</dbReference>
<protein>
    <submittedName>
        <fullName evidence="1">Uncharacterized protein</fullName>
    </submittedName>
</protein>
<dbReference type="InterPro" id="IPR027484">
    <property type="entry name" value="PInositol-4-P-5-kinase_N"/>
</dbReference>
<dbReference type="Gene3D" id="3.30.800.10">
    <property type="entry name" value="Phosphatidylinositol Phosphate Kinase II Beta"/>
    <property type="match status" value="1"/>
</dbReference>
<evidence type="ECO:0000313" key="1">
    <source>
        <dbReference type="EMBL" id="WVZ80664.1"/>
    </source>
</evidence>
<keyword evidence="2" id="KW-1185">Reference proteome</keyword>